<accession>A0A136A3N4</accession>
<keyword evidence="1" id="KW-1133">Transmembrane helix</keyword>
<name>A0A136A3N4_9ALTE</name>
<keyword evidence="1" id="KW-0472">Membrane</keyword>
<feature type="transmembrane region" description="Helical" evidence="1">
    <location>
        <begin position="12"/>
        <end position="29"/>
    </location>
</feature>
<evidence type="ECO:0000313" key="2">
    <source>
        <dbReference type="EMBL" id="KXI29853.1"/>
    </source>
</evidence>
<dbReference type="EMBL" id="LSNE01000003">
    <property type="protein sequence ID" value="KXI29853.1"/>
    <property type="molecule type" value="Genomic_DNA"/>
</dbReference>
<evidence type="ECO:0000313" key="3">
    <source>
        <dbReference type="Proteomes" id="UP000070299"/>
    </source>
</evidence>
<dbReference type="STRING" id="1799789.AX660_07435"/>
<evidence type="ECO:0000256" key="1">
    <source>
        <dbReference type="SAM" id="Phobius"/>
    </source>
</evidence>
<feature type="transmembrane region" description="Helical" evidence="1">
    <location>
        <begin position="96"/>
        <end position="113"/>
    </location>
</feature>
<dbReference type="Proteomes" id="UP000070299">
    <property type="component" value="Unassembled WGS sequence"/>
</dbReference>
<dbReference type="AlphaFoldDB" id="A0A136A3N4"/>
<dbReference type="OrthoDB" id="6386317at2"/>
<organism evidence="2 3">
    <name type="scientific">Paraglaciecola hydrolytica</name>
    <dbReference type="NCBI Taxonomy" id="1799789"/>
    <lineage>
        <taxon>Bacteria</taxon>
        <taxon>Pseudomonadati</taxon>
        <taxon>Pseudomonadota</taxon>
        <taxon>Gammaproteobacteria</taxon>
        <taxon>Alteromonadales</taxon>
        <taxon>Alteromonadaceae</taxon>
        <taxon>Paraglaciecola</taxon>
    </lineage>
</organism>
<feature type="transmembrane region" description="Helical" evidence="1">
    <location>
        <begin position="64"/>
        <end position="84"/>
    </location>
</feature>
<protein>
    <submittedName>
        <fullName evidence="2">Uncharacterized protein</fullName>
    </submittedName>
</protein>
<sequence length="122" mass="14213">MRFNFSTTLDWFMALLALLASFAVLQTFIIGQHYIIPSVILVMAVIFGNLAWFALHQARWAKLINFWCGFLLTAHCFFALFWSVKYRSLLAEQFELVFVPLTFVLFVLTCLYAKNNKLFIKS</sequence>
<reference evidence="3" key="1">
    <citation type="submission" date="2016-02" db="EMBL/GenBank/DDBJ databases">
        <authorList>
            <person name="Schultz-Johansen M."/>
            <person name="Glaring M.A."/>
            <person name="Bech P.K."/>
            <person name="Stougaard P."/>
        </authorList>
    </citation>
    <scope>NUCLEOTIDE SEQUENCE [LARGE SCALE GENOMIC DNA]</scope>
    <source>
        <strain evidence="3">S66</strain>
    </source>
</reference>
<dbReference type="RefSeq" id="WP_068373130.1">
    <property type="nucleotide sequence ID" value="NZ_LSNE01000003.1"/>
</dbReference>
<feature type="transmembrane region" description="Helical" evidence="1">
    <location>
        <begin position="35"/>
        <end position="55"/>
    </location>
</feature>
<proteinExistence type="predicted"/>
<keyword evidence="1" id="KW-0812">Transmembrane</keyword>
<gene>
    <name evidence="2" type="ORF">AX660_07435</name>
</gene>
<keyword evidence="3" id="KW-1185">Reference proteome</keyword>
<comment type="caution">
    <text evidence="2">The sequence shown here is derived from an EMBL/GenBank/DDBJ whole genome shotgun (WGS) entry which is preliminary data.</text>
</comment>